<feature type="compositionally biased region" description="Pro residues" evidence="1">
    <location>
        <begin position="75"/>
        <end position="111"/>
    </location>
</feature>
<proteinExistence type="predicted"/>
<evidence type="ECO:0008006" key="5">
    <source>
        <dbReference type="Google" id="ProtNLM"/>
    </source>
</evidence>
<comment type="caution">
    <text evidence="3">The sequence shown here is derived from an EMBL/GenBank/DDBJ whole genome shotgun (WGS) entry which is preliminary data.</text>
</comment>
<evidence type="ECO:0000313" key="3">
    <source>
        <dbReference type="EMBL" id="ROP28884.1"/>
    </source>
</evidence>
<keyword evidence="2" id="KW-0472">Membrane</keyword>
<feature type="transmembrane region" description="Helical" evidence="2">
    <location>
        <begin position="119"/>
        <end position="144"/>
    </location>
</feature>
<feature type="compositionally biased region" description="Pro residues" evidence="1">
    <location>
        <begin position="28"/>
        <end position="66"/>
    </location>
</feature>
<dbReference type="EMBL" id="RJKL01000001">
    <property type="protein sequence ID" value="ROP28884.1"/>
    <property type="molecule type" value="Genomic_DNA"/>
</dbReference>
<keyword evidence="2" id="KW-1133">Transmembrane helix</keyword>
<dbReference type="Proteomes" id="UP000271683">
    <property type="component" value="Unassembled WGS sequence"/>
</dbReference>
<evidence type="ECO:0000256" key="2">
    <source>
        <dbReference type="SAM" id="Phobius"/>
    </source>
</evidence>
<evidence type="ECO:0000256" key="1">
    <source>
        <dbReference type="SAM" id="MobiDB-lite"/>
    </source>
</evidence>
<evidence type="ECO:0000313" key="4">
    <source>
        <dbReference type="Proteomes" id="UP000271683"/>
    </source>
</evidence>
<reference evidence="3 4" key="1">
    <citation type="submission" date="2018-11" db="EMBL/GenBank/DDBJ databases">
        <title>Sequencing the genomes of 1000 actinobacteria strains.</title>
        <authorList>
            <person name="Klenk H.-P."/>
        </authorList>
    </citation>
    <scope>NUCLEOTIDE SEQUENCE [LARGE SCALE GENOMIC DNA]</scope>
    <source>
        <strain evidence="3 4">DSM 43634</strain>
    </source>
</reference>
<feature type="region of interest" description="Disordered" evidence="1">
    <location>
        <begin position="1"/>
        <end position="114"/>
    </location>
</feature>
<accession>A0A3N1GFA4</accession>
<keyword evidence="2" id="KW-0812">Transmembrane</keyword>
<feature type="compositionally biased region" description="Low complexity" evidence="1">
    <location>
        <begin position="17"/>
        <end position="27"/>
    </location>
</feature>
<name>A0A3N1GFA4_9ACTN</name>
<gene>
    <name evidence="3" type="ORF">EDD30_1662</name>
</gene>
<sequence>MSHGSGPLDHPHGETAAAQPAGPGHPASGPPAPGHPVPGHPVPGHPIPGQPVPGQPIPGQPIPGQPIPGQRVPGQPIPGYPVPGQPIPGQPMPGYPAPPFGAPGWMPPQPPARSGRGRWIGLSLVAVLVTMALGAGVGLVAGVVHNGGRDDAVPVAKDQGNLVQVTREETDKLVQAQSDALKAKDLKRFLAAFDPSDKKLIAGQTRLFKNLQKMPFSEVGFKTVGQDGRAADGFGRGVRFDLDVAFVHQIKDIDLRPVAEWYRWTVTKADRNARLVIKGVTGAPASAYGDSKTVNYPAPWDKWDDIAMVRTAHTIVLAEPAAAGSARQYAPIAERAVADNLAAWKAGGVAGEIPTGYLIALVKGKKQLGTLFRDTREKVFEAGVSITMSGGRFTPDDPVAFGGSRIVVDIQSSFFTTGGSSGPREIFRHELAHSMVTPLDAAKLFQDRDGWIREGFADYMAYRGVDGPSQKISAARAQIAAGGFTARLPVGDIYQGSLAQVNFGYWLGHMAMEYTARQYGEPAVFKLVAAHYRGKSDAEAITEATGQSKEQFEQGWAQFVRAQAR</sequence>
<organism evidence="3 4">
    <name type="scientific">Couchioplanes caeruleus</name>
    <dbReference type="NCBI Taxonomy" id="56438"/>
    <lineage>
        <taxon>Bacteria</taxon>
        <taxon>Bacillati</taxon>
        <taxon>Actinomycetota</taxon>
        <taxon>Actinomycetes</taxon>
        <taxon>Micromonosporales</taxon>
        <taxon>Micromonosporaceae</taxon>
        <taxon>Couchioplanes</taxon>
    </lineage>
</organism>
<dbReference type="AlphaFoldDB" id="A0A3N1GFA4"/>
<protein>
    <recommendedName>
        <fullName evidence="5">Peptidase MA superfamily protein</fullName>
    </recommendedName>
</protein>